<evidence type="ECO:0000313" key="2">
    <source>
        <dbReference type="EMBL" id="KRL92108.1"/>
    </source>
</evidence>
<evidence type="ECO:0000313" key="3">
    <source>
        <dbReference type="Proteomes" id="UP000050816"/>
    </source>
</evidence>
<feature type="transmembrane region" description="Helical" evidence="1">
    <location>
        <begin position="72"/>
        <end position="91"/>
    </location>
</feature>
<evidence type="ECO:0008006" key="4">
    <source>
        <dbReference type="Google" id="ProtNLM"/>
    </source>
</evidence>
<dbReference type="Proteomes" id="UP000050816">
    <property type="component" value="Unassembled WGS sequence"/>
</dbReference>
<keyword evidence="1" id="KW-1133">Transmembrane helix</keyword>
<keyword evidence="1" id="KW-0812">Transmembrane</keyword>
<dbReference type="PATRIC" id="fig|1423760.3.peg.472"/>
<organism evidence="2 3">
    <name type="scientific">Limosilactobacillus ingluviei DSM 15946</name>
    <dbReference type="NCBI Taxonomy" id="1423760"/>
    <lineage>
        <taxon>Bacteria</taxon>
        <taxon>Bacillati</taxon>
        <taxon>Bacillota</taxon>
        <taxon>Bacilli</taxon>
        <taxon>Lactobacillales</taxon>
        <taxon>Lactobacillaceae</taxon>
        <taxon>Limosilactobacillus</taxon>
    </lineage>
</organism>
<evidence type="ECO:0000256" key="1">
    <source>
        <dbReference type="SAM" id="Phobius"/>
    </source>
</evidence>
<reference evidence="2 3" key="1">
    <citation type="journal article" date="2015" name="Genome Announc.">
        <title>Expanding the biotechnology potential of lactobacilli through comparative genomics of 213 strains and associated genera.</title>
        <authorList>
            <person name="Sun Z."/>
            <person name="Harris H.M."/>
            <person name="McCann A."/>
            <person name="Guo C."/>
            <person name="Argimon S."/>
            <person name="Zhang W."/>
            <person name="Yang X."/>
            <person name="Jeffery I.B."/>
            <person name="Cooney J.C."/>
            <person name="Kagawa T.F."/>
            <person name="Liu W."/>
            <person name="Song Y."/>
            <person name="Salvetti E."/>
            <person name="Wrobel A."/>
            <person name="Rasinkangas P."/>
            <person name="Parkhill J."/>
            <person name="Rea M.C."/>
            <person name="O'Sullivan O."/>
            <person name="Ritari J."/>
            <person name="Douillard F.P."/>
            <person name="Paul Ross R."/>
            <person name="Yang R."/>
            <person name="Briner A.E."/>
            <person name="Felis G.E."/>
            <person name="de Vos W.M."/>
            <person name="Barrangou R."/>
            <person name="Klaenhammer T.R."/>
            <person name="Caufield P.W."/>
            <person name="Cui Y."/>
            <person name="Zhang H."/>
            <person name="O'Toole P.W."/>
        </authorList>
    </citation>
    <scope>NUCLEOTIDE SEQUENCE [LARGE SCALE GENOMIC DNA]</scope>
    <source>
        <strain evidence="2 3">DSM 15946</strain>
    </source>
</reference>
<comment type="caution">
    <text evidence="2">The sequence shown here is derived from an EMBL/GenBank/DDBJ whole genome shotgun (WGS) entry which is preliminary data.</text>
</comment>
<accession>A0A0R1UFD1</accession>
<dbReference type="Pfam" id="PF07274">
    <property type="entry name" value="DUF1440"/>
    <property type="match status" value="1"/>
</dbReference>
<dbReference type="AlphaFoldDB" id="A0A0R1UFD1"/>
<dbReference type="InterPro" id="IPR009898">
    <property type="entry name" value="DUF1440"/>
</dbReference>
<keyword evidence="1" id="KW-0472">Membrane</keyword>
<feature type="transmembrane region" description="Helical" evidence="1">
    <location>
        <begin position="7"/>
        <end position="28"/>
    </location>
</feature>
<proteinExistence type="predicted"/>
<name>A0A0R1UFD1_9LACO</name>
<sequence>MAQKINLKAAVAAGIAAGLVSGLVKLGWENLMPPRTPERDATNPPQKLLEQLGVPSEVTHATYTYAGHQLPWVSYLVHFGFSAGFGALYSVGGQLAPWLKTGRGVPFGLAVWDAFHVELMPRLGTVPAAKDQPLEEHVSEILGHAVWMWSTDLMATQLYQQFNHHAD</sequence>
<dbReference type="GeneID" id="82933063"/>
<protein>
    <recommendedName>
        <fullName evidence="4">Periplasmic secreted protein</fullName>
    </recommendedName>
</protein>
<dbReference type="EMBL" id="AZFK01000011">
    <property type="protein sequence ID" value="KRL92108.1"/>
    <property type="molecule type" value="Genomic_DNA"/>
</dbReference>
<gene>
    <name evidence="2" type="ORF">FC43_GL000453</name>
</gene>
<dbReference type="RefSeq" id="WP_019205275.1">
    <property type="nucleotide sequence ID" value="NZ_AZFK01000011.1"/>
</dbReference>